<keyword evidence="6" id="KW-0964">Secreted</keyword>
<evidence type="ECO:0000256" key="17">
    <source>
        <dbReference type="ARBA" id="ARBA00034362"/>
    </source>
</evidence>
<dbReference type="GO" id="GO:0006508">
    <property type="term" value="P:proteolysis"/>
    <property type="evidence" value="ECO:0007669"/>
    <property type="project" value="UniProtKB-KW"/>
</dbReference>
<evidence type="ECO:0000256" key="14">
    <source>
        <dbReference type="ARBA" id="ARBA00023049"/>
    </source>
</evidence>
<comment type="similarity">
    <text evidence="16">Belongs to the peptidase M9B family. Collagenase subfamily.</text>
</comment>
<feature type="domain" description="Peptidase C-terminal archaeal/bacterial" evidence="21">
    <location>
        <begin position="780"/>
        <end position="846"/>
    </location>
</feature>
<organism evidence="24 25">
    <name type="scientific">Clostridium novyi A str. 4552</name>
    <dbReference type="NCBI Taxonomy" id="1444289"/>
    <lineage>
        <taxon>Bacteria</taxon>
        <taxon>Bacillati</taxon>
        <taxon>Bacillota</taxon>
        <taxon>Clostridia</taxon>
        <taxon>Eubacteriales</taxon>
        <taxon>Clostridiaceae</taxon>
        <taxon>Clostridium</taxon>
    </lineage>
</organism>
<evidence type="ECO:0000259" key="21">
    <source>
        <dbReference type="Pfam" id="PF04151"/>
    </source>
</evidence>
<dbReference type="Pfam" id="PF08453">
    <property type="entry name" value="Peptidase_M9_N"/>
    <property type="match status" value="1"/>
</dbReference>
<protein>
    <recommendedName>
        <fullName evidence="5">microbial collagenase</fullName>
        <ecNumber evidence="5">3.4.24.3</ecNumber>
    </recommendedName>
    <alternativeName>
        <fullName evidence="17">Microbial collagenase</fullName>
    </alternativeName>
</protein>
<accession>A0A0A0I2F4</accession>
<feature type="chain" id="PRO_5001963526" description="microbial collagenase" evidence="20">
    <location>
        <begin position="29"/>
        <end position="977"/>
    </location>
</feature>
<evidence type="ECO:0000256" key="3">
    <source>
        <dbReference type="ARBA" id="ARBA00001947"/>
    </source>
</evidence>
<comment type="cofactor">
    <cofactor evidence="3">
        <name>Zn(2+)</name>
        <dbReference type="ChEBI" id="CHEBI:29105"/>
    </cofactor>
</comment>
<gene>
    <name evidence="24" type="ORF">Z968_10910</name>
</gene>
<name>A0A0A0I2F4_CLONO</name>
<dbReference type="GO" id="GO:0008270">
    <property type="term" value="F:zinc ion binding"/>
    <property type="evidence" value="ECO:0007669"/>
    <property type="project" value="InterPro"/>
</dbReference>
<keyword evidence="15" id="KW-0865">Zymogen</keyword>
<evidence type="ECO:0000256" key="16">
    <source>
        <dbReference type="ARBA" id="ARBA00034318"/>
    </source>
</evidence>
<proteinExistence type="inferred from homology"/>
<dbReference type="Gene3D" id="3.40.30.160">
    <property type="entry name" value="Collagenase ColT, N-terminal domain"/>
    <property type="match status" value="1"/>
</dbReference>
<feature type="compositionally biased region" description="Basic and acidic residues" evidence="19">
    <location>
        <begin position="737"/>
        <end position="752"/>
    </location>
</feature>
<evidence type="ECO:0000256" key="18">
    <source>
        <dbReference type="PIRSR" id="PIRSR602169-1"/>
    </source>
</evidence>
<keyword evidence="12" id="KW-0106">Calcium</keyword>
<dbReference type="PANTHER" id="PTHR13062:SF9">
    <property type="entry name" value="MICROBIAL COLLAGENASE"/>
    <property type="match status" value="1"/>
</dbReference>
<feature type="signal peptide" evidence="20">
    <location>
        <begin position="1"/>
        <end position="28"/>
    </location>
</feature>
<evidence type="ECO:0000313" key="25">
    <source>
        <dbReference type="Proteomes" id="UP000030012"/>
    </source>
</evidence>
<dbReference type="PRINTS" id="PR00931">
    <property type="entry name" value="MICOLLPTASE"/>
</dbReference>
<evidence type="ECO:0000313" key="24">
    <source>
        <dbReference type="EMBL" id="KGM94803.1"/>
    </source>
</evidence>
<dbReference type="InterPro" id="IPR013661">
    <property type="entry name" value="Peptidase_M9_N_dom"/>
</dbReference>
<dbReference type="GO" id="GO:0004222">
    <property type="term" value="F:metalloendopeptidase activity"/>
    <property type="evidence" value="ECO:0007669"/>
    <property type="project" value="UniProtKB-EC"/>
</dbReference>
<evidence type="ECO:0000256" key="13">
    <source>
        <dbReference type="ARBA" id="ARBA00023026"/>
    </source>
</evidence>
<evidence type="ECO:0000256" key="4">
    <source>
        <dbReference type="ARBA" id="ARBA00004613"/>
    </source>
</evidence>
<dbReference type="Pfam" id="PF04151">
    <property type="entry name" value="PPC"/>
    <property type="match status" value="2"/>
</dbReference>
<evidence type="ECO:0000256" key="15">
    <source>
        <dbReference type="ARBA" id="ARBA00023145"/>
    </source>
</evidence>
<dbReference type="AlphaFoldDB" id="A0A0A0I2F4"/>
<evidence type="ECO:0000256" key="19">
    <source>
        <dbReference type="SAM" id="MobiDB-lite"/>
    </source>
</evidence>
<evidence type="ECO:0000256" key="20">
    <source>
        <dbReference type="SAM" id="SignalP"/>
    </source>
</evidence>
<comment type="catalytic activity">
    <reaction evidence="1">
        <text>Digestion of native collagen in the triple helical region at Xaa-|-Gly bonds. With synthetic peptides, a preference is shown for Gly at P3 and P1', Pro and Ala at P2 and P2', and hydroxyproline, Ala or Arg at P3'.</text>
        <dbReference type="EC" id="3.4.24.3"/>
    </reaction>
</comment>
<dbReference type="EMBL" id="JENJ01000058">
    <property type="protein sequence ID" value="KGM94803.1"/>
    <property type="molecule type" value="Genomic_DNA"/>
</dbReference>
<dbReference type="Proteomes" id="UP000030012">
    <property type="component" value="Unassembled WGS sequence"/>
</dbReference>
<dbReference type="GO" id="GO:0005576">
    <property type="term" value="C:extracellular region"/>
    <property type="evidence" value="ECO:0007669"/>
    <property type="project" value="UniProtKB-SubCell"/>
</dbReference>
<dbReference type="RefSeq" id="WP_039256035.1">
    <property type="nucleotide sequence ID" value="NZ_JENJ01000058.1"/>
</dbReference>
<evidence type="ECO:0000256" key="9">
    <source>
        <dbReference type="ARBA" id="ARBA00022729"/>
    </source>
</evidence>
<dbReference type="Gene3D" id="2.60.120.380">
    <property type="match status" value="2"/>
</dbReference>
<dbReference type="InterPro" id="IPR007280">
    <property type="entry name" value="Peptidase_C_arc/bac"/>
</dbReference>
<evidence type="ECO:0000259" key="23">
    <source>
        <dbReference type="Pfam" id="PF18496"/>
    </source>
</evidence>
<dbReference type="InterPro" id="IPR002169">
    <property type="entry name" value="Peptidase_M9A/M9B"/>
</dbReference>
<dbReference type="PANTHER" id="PTHR13062">
    <property type="entry name" value="COLLAGENASE"/>
    <property type="match status" value="1"/>
</dbReference>
<feature type="active site" evidence="18">
    <location>
        <position position="456"/>
    </location>
</feature>
<comment type="cofactor">
    <cofactor evidence="2">
        <name>Ca(2+)</name>
        <dbReference type="ChEBI" id="CHEBI:29108"/>
    </cofactor>
</comment>
<evidence type="ECO:0000256" key="8">
    <source>
        <dbReference type="ARBA" id="ARBA00022723"/>
    </source>
</evidence>
<feature type="domain" description="Peptidase M9 collagenase N-terminal" evidence="22">
    <location>
        <begin position="48"/>
        <end position="229"/>
    </location>
</feature>
<feature type="region of interest" description="Disordered" evidence="19">
    <location>
        <begin position="726"/>
        <end position="760"/>
    </location>
</feature>
<evidence type="ECO:0000256" key="10">
    <source>
        <dbReference type="ARBA" id="ARBA00022801"/>
    </source>
</evidence>
<sequence length="977" mass="112558">MKRKMLKLMCNLIAAGLVSTSLSMNVLAVDNNKNSTVISSQSTTNKKYSIGELERLSNEKLIDTLSSIKWNDVTDFMQYNEGARKFYSNPNRVQAIINAIEERGSQYTEEDNKGIPTLIEVLRAGFYLGFYNKQLSELDSIQYKQRCIPAINSVINNPNFKLGTHCQNEIIKSVGLLISNTTSDNTIVNKLTTILAQYNNSLDKNVKDSTKGQAIYNIIEGVSYSIESYINKCHVRVDNTEWFKNIDGFINEVSKLALINNITDDNEWLIDNGIYYSGRLSNVHSDKKAVQKTLEKALELYPYLSEHYLKAVETIVYKFNSTKLDGSKIDLRKIKEEAKSRYTPKTYKFDNGNIIIKAGDKVSEEKIKRLYWASKEVKAQFHRVIGSDNALEKGHADDVLNIVIYNDPKEYKVNSIVYGYSTDNGGIYIESTGTFFTYERTTKDSIFSLEELFRHEFTHYLQGRYLVPGIWGVSDFYKGNNCRLTWFEEGSAEFFAGSTRKNNILPRKSEVKGISWSPERRFSLTKLLHSRYGSFDFYNYGFAFNDYMYNNNKDILIDLVNYIKQNDVKGYEEYIEKLSCTDNLNRKYQDHMQNLFENYDHLITPLVSDDYLKEHPSKSSKEVYSDIEKVCNLKDIKIAEEKGEFFNTFTLRGTYEKSKNNDKVQEWNDMNNLCNKFLNDLEKLNWSGYKTLTCYFANPRVNKLGNLEYDIVFHGILKDEVHVTDTKQDTSTTNSTDIKEDGKTINEQKPEVKNGSSFEDAIGPIKSNNILGTLKENYKQIYYFNVDKPTDIDIKLENKSNEKIAWKVYSEENIDDCIGYPNIDGKFLNGKIHANKKGKYYLVVYKYSKETVDYNFKIDGLNDEESVIESEPNNCFEQANKLNLGNTVLGEVSKNDYMDIYTFDVKDKREVSINLSKLGGGEINWLVFSANDLTNYKFYALRNGNNMSNKFIAEPGKYYINVYKISDNGGKYSLSIK</sequence>
<dbReference type="InterPro" id="IPR041379">
    <property type="entry name" value="ColG_subdomain"/>
</dbReference>
<keyword evidence="9 20" id="KW-0732">Signal</keyword>
<evidence type="ECO:0000256" key="11">
    <source>
        <dbReference type="ARBA" id="ARBA00022833"/>
    </source>
</evidence>
<dbReference type="Gene3D" id="1.10.390.20">
    <property type="match status" value="1"/>
</dbReference>
<reference evidence="24 25" key="1">
    <citation type="submission" date="2014-01" db="EMBL/GenBank/DDBJ databases">
        <title>Plasmidome dynamics in the species complex Clostridium novyi sensu lato converts strains of independent lineages into distinctly different pathogens.</title>
        <authorList>
            <person name="Skarin H."/>
            <person name="Segerman B."/>
        </authorList>
    </citation>
    <scope>NUCLEOTIDE SEQUENCE [LARGE SCALE GENOMIC DNA]</scope>
    <source>
        <strain evidence="24 25">4552</strain>
    </source>
</reference>
<keyword evidence="7" id="KW-0645">Protease</keyword>
<dbReference type="Pfam" id="PF18496">
    <property type="entry name" value="ColG_sub"/>
    <property type="match status" value="1"/>
</dbReference>
<dbReference type="Gene3D" id="3.30.980.50">
    <property type="match status" value="1"/>
</dbReference>
<evidence type="ECO:0000256" key="1">
    <source>
        <dbReference type="ARBA" id="ARBA00000424"/>
    </source>
</evidence>
<keyword evidence="13" id="KW-0843">Virulence</keyword>
<comment type="caution">
    <text evidence="24">The sequence shown here is derived from an EMBL/GenBank/DDBJ whole genome shotgun (WGS) entry which is preliminary data.</text>
</comment>
<keyword evidence="14" id="KW-0482">Metalloprotease</keyword>
<evidence type="ECO:0000256" key="6">
    <source>
        <dbReference type="ARBA" id="ARBA00022525"/>
    </source>
</evidence>
<dbReference type="Pfam" id="PF01752">
    <property type="entry name" value="Peptidase_M9"/>
    <property type="match status" value="1"/>
</dbReference>
<keyword evidence="10" id="KW-0378">Hydrolase</keyword>
<evidence type="ECO:0000256" key="2">
    <source>
        <dbReference type="ARBA" id="ARBA00001913"/>
    </source>
</evidence>
<keyword evidence="11" id="KW-0862">Zinc</keyword>
<evidence type="ECO:0000256" key="7">
    <source>
        <dbReference type="ARBA" id="ARBA00022670"/>
    </source>
</evidence>
<evidence type="ECO:0000259" key="22">
    <source>
        <dbReference type="Pfam" id="PF08453"/>
    </source>
</evidence>
<dbReference type="OrthoDB" id="9798386at2"/>
<keyword evidence="8" id="KW-0479">Metal-binding</keyword>
<feature type="domain" description="Collagenase ColG-like catalytic helper subdomain" evidence="23">
    <location>
        <begin position="605"/>
        <end position="720"/>
    </location>
</feature>
<evidence type="ECO:0000256" key="5">
    <source>
        <dbReference type="ARBA" id="ARBA00012653"/>
    </source>
</evidence>
<evidence type="ECO:0000256" key="12">
    <source>
        <dbReference type="ARBA" id="ARBA00022837"/>
    </source>
</evidence>
<comment type="subcellular location">
    <subcellularLocation>
        <location evidence="4">Secreted</location>
    </subcellularLocation>
</comment>
<dbReference type="SUPFAM" id="SSF89260">
    <property type="entry name" value="Collagen-binding domain"/>
    <property type="match status" value="2"/>
</dbReference>
<feature type="domain" description="Peptidase C-terminal archaeal/bacterial" evidence="21">
    <location>
        <begin position="899"/>
        <end position="964"/>
    </location>
</feature>
<dbReference type="EC" id="3.4.24.3" evidence="5"/>